<organism evidence="1 2">
    <name type="scientific">Podarcis lilfordi</name>
    <name type="common">Lilford's wall lizard</name>
    <dbReference type="NCBI Taxonomy" id="74358"/>
    <lineage>
        <taxon>Eukaryota</taxon>
        <taxon>Metazoa</taxon>
        <taxon>Chordata</taxon>
        <taxon>Craniata</taxon>
        <taxon>Vertebrata</taxon>
        <taxon>Euteleostomi</taxon>
        <taxon>Lepidosauria</taxon>
        <taxon>Squamata</taxon>
        <taxon>Bifurcata</taxon>
        <taxon>Unidentata</taxon>
        <taxon>Episquamata</taxon>
        <taxon>Laterata</taxon>
        <taxon>Lacertibaenia</taxon>
        <taxon>Lacertidae</taxon>
        <taxon>Podarcis</taxon>
    </lineage>
</organism>
<evidence type="ECO:0000313" key="1">
    <source>
        <dbReference type="EMBL" id="CAI5776426.1"/>
    </source>
</evidence>
<sequence>MVETSLPKENQKRGKLFSGMQRVLCLHVYTEKLLDGMPDELVTPPCTQSVCSALQL</sequence>
<protein>
    <submittedName>
        <fullName evidence="1">Uncharacterized protein</fullName>
    </submittedName>
</protein>
<dbReference type="EMBL" id="OX395131">
    <property type="protein sequence ID" value="CAI5776426.1"/>
    <property type="molecule type" value="Genomic_DNA"/>
</dbReference>
<name>A0AA35P5K3_9SAUR</name>
<accession>A0AA35P5K3</accession>
<evidence type="ECO:0000313" key="2">
    <source>
        <dbReference type="Proteomes" id="UP001178461"/>
    </source>
</evidence>
<dbReference type="Proteomes" id="UP001178461">
    <property type="component" value="Chromosome 6"/>
</dbReference>
<dbReference type="AlphaFoldDB" id="A0AA35P5K3"/>
<proteinExistence type="predicted"/>
<gene>
    <name evidence="1" type="ORF">PODLI_1B033030</name>
</gene>
<keyword evidence="2" id="KW-1185">Reference proteome</keyword>
<reference evidence="1" key="1">
    <citation type="submission" date="2022-12" db="EMBL/GenBank/DDBJ databases">
        <authorList>
            <person name="Alioto T."/>
            <person name="Alioto T."/>
            <person name="Gomez Garrido J."/>
        </authorList>
    </citation>
    <scope>NUCLEOTIDE SEQUENCE</scope>
</reference>